<dbReference type="InterPro" id="IPR051714">
    <property type="entry name" value="Znf_CCHC_NABP"/>
</dbReference>
<dbReference type="SMART" id="SM00343">
    <property type="entry name" value="ZnF_C2HC"/>
    <property type="match status" value="2"/>
</dbReference>
<sequence length="157" mass="17788">MKWAIHTHNLMYGRPKTVKKVTCAEDVQVVETRVGDQSKINGRVYALGKRVGRLEEKLDAVMGKLDKLLARPSRSSTSSPSRQCHNCNESGHFKRECPKLRSKTPSPVRNDRCFECNGFGHMKKDCPNVTHDEQGKTLGPKYGKTVRFRDLNFRGSV</sequence>
<evidence type="ECO:0000313" key="4">
    <source>
        <dbReference type="Proteomes" id="UP000828390"/>
    </source>
</evidence>
<organism evidence="3 4">
    <name type="scientific">Dreissena polymorpha</name>
    <name type="common">Zebra mussel</name>
    <name type="synonym">Mytilus polymorpha</name>
    <dbReference type="NCBI Taxonomy" id="45954"/>
    <lineage>
        <taxon>Eukaryota</taxon>
        <taxon>Metazoa</taxon>
        <taxon>Spiralia</taxon>
        <taxon>Lophotrochozoa</taxon>
        <taxon>Mollusca</taxon>
        <taxon>Bivalvia</taxon>
        <taxon>Autobranchia</taxon>
        <taxon>Heteroconchia</taxon>
        <taxon>Euheterodonta</taxon>
        <taxon>Imparidentia</taxon>
        <taxon>Neoheterodontei</taxon>
        <taxon>Myida</taxon>
        <taxon>Dreissenoidea</taxon>
        <taxon>Dreissenidae</taxon>
        <taxon>Dreissena</taxon>
    </lineage>
</organism>
<evidence type="ECO:0000259" key="2">
    <source>
        <dbReference type="PROSITE" id="PS50158"/>
    </source>
</evidence>
<evidence type="ECO:0000256" key="1">
    <source>
        <dbReference type="PROSITE-ProRule" id="PRU00047"/>
    </source>
</evidence>
<comment type="caution">
    <text evidence="3">The sequence shown here is derived from an EMBL/GenBank/DDBJ whole genome shotgun (WGS) entry which is preliminary data.</text>
</comment>
<proteinExistence type="predicted"/>
<dbReference type="Gene3D" id="4.10.60.10">
    <property type="entry name" value="Zinc finger, CCHC-type"/>
    <property type="match status" value="2"/>
</dbReference>
<protein>
    <recommendedName>
        <fullName evidence="2">CCHC-type domain-containing protein</fullName>
    </recommendedName>
</protein>
<dbReference type="Pfam" id="PF00098">
    <property type="entry name" value="zf-CCHC"/>
    <property type="match status" value="2"/>
</dbReference>
<reference evidence="3" key="2">
    <citation type="submission" date="2020-11" db="EMBL/GenBank/DDBJ databases">
        <authorList>
            <person name="McCartney M.A."/>
            <person name="Auch B."/>
            <person name="Kono T."/>
            <person name="Mallez S."/>
            <person name="Becker A."/>
            <person name="Gohl D.M."/>
            <person name="Silverstein K.A.T."/>
            <person name="Koren S."/>
            <person name="Bechman K.B."/>
            <person name="Herman A."/>
            <person name="Abrahante J.E."/>
            <person name="Garbe J."/>
        </authorList>
    </citation>
    <scope>NUCLEOTIDE SEQUENCE</scope>
    <source>
        <strain evidence="3">Duluth1</strain>
        <tissue evidence="3">Whole animal</tissue>
    </source>
</reference>
<dbReference type="SUPFAM" id="SSF57756">
    <property type="entry name" value="Retrovirus zinc finger-like domains"/>
    <property type="match status" value="1"/>
</dbReference>
<keyword evidence="1" id="KW-0863">Zinc-finger</keyword>
<feature type="domain" description="CCHC-type" evidence="2">
    <location>
        <begin position="84"/>
        <end position="99"/>
    </location>
</feature>
<feature type="domain" description="CCHC-type" evidence="2">
    <location>
        <begin position="112"/>
        <end position="128"/>
    </location>
</feature>
<name>A0A9D4J0B3_DREPO</name>
<reference evidence="3" key="1">
    <citation type="journal article" date="2019" name="bioRxiv">
        <title>The Genome of the Zebra Mussel, Dreissena polymorpha: A Resource for Invasive Species Research.</title>
        <authorList>
            <person name="McCartney M.A."/>
            <person name="Auch B."/>
            <person name="Kono T."/>
            <person name="Mallez S."/>
            <person name="Zhang Y."/>
            <person name="Obille A."/>
            <person name="Becker A."/>
            <person name="Abrahante J.E."/>
            <person name="Garbe J."/>
            <person name="Badalamenti J.P."/>
            <person name="Herman A."/>
            <person name="Mangelson H."/>
            <person name="Liachko I."/>
            <person name="Sullivan S."/>
            <person name="Sone E.D."/>
            <person name="Koren S."/>
            <person name="Silverstein K.A.T."/>
            <person name="Beckman K.B."/>
            <person name="Gohl D.M."/>
        </authorList>
    </citation>
    <scope>NUCLEOTIDE SEQUENCE</scope>
    <source>
        <strain evidence="3">Duluth1</strain>
        <tissue evidence="3">Whole animal</tissue>
    </source>
</reference>
<keyword evidence="4" id="KW-1185">Reference proteome</keyword>
<dbReference type="EMBL" id="JAIWYP010000008">
    <property type="protein sequence ID" value="KAH3790968.1"/>
    <property type="molecule type" value="Genomic_DNA"/>
</dbReference>
<keyword evidence="1" id="KW-0862">Zinc</keyword>
<dbReference type="GO" id="GO:0003676">
    <property type="term" value="F:nucleic acid binding"/>
    <property type="evidence" value="ECO:0007669"/>
    <property type="project" value="InterPro"/>
</dbReference>
<dbReference type="PANTHER" id="PTHR23002">
    <property type="entry name" value="ZINC FINGER CCHC DOMAIN CONTAINING PROTEIN"/>
    <property type="match status" value="1"/>
</dbReference>
<dbReference type="GO" id="GO:0008270">
    <property type="term" value="F:zinc ion binding"/>
    <property type="evidence" value="ECO:0007669"/>
    <property type="project" value="UniProtKB-KW"/>
</dbReference>
<dbReference type="InterPro" id="IPR001878">
    <property type="entry name" value="Znf_CCHC"/>
</dbReference>
<dbReference type="PROSITE" id="PS50158">
    <property type="entry name" value="ZF_CCHC"/>
    <property type="match status" value="2"/>
</dbReference>
<accession>A0A9D4J0B3</accession>
<dbReference type="InterPro" id="IPR036875">
    <property type="entry name" value="Znf_CCHC_sf"/>
</dbReference>
<dbReference type="AlphaFoldDB" id="A0A9D4J0B3"/>
<gene>
    <name evidence="3" type="ORF">DPMN_169176</name>
</gene>
<dbReference type="Proteomes" id="UP000828390">
    <property type="component" value="Unassembled WGS sequence"/>
</dbReference>
<keyword evidence="1" id="KW-0479">Metal-binding</keyword>
<evidence type="ECO:0000313" key="3">
    <source>
        <dbReference type="EMBL" id="KAH3790968.1"/>
    </source>
</evidence>